<feature type="disulfide bond" evidence="11">
    <location>
        <begin position="433"/>
        <end position="481"/>
    </location>
</feature>
<dbReference type="OrthoDB" id="8118055at2759"/>
<name>A0A316Z677_9BASI</name>
<dbReference type="InterPro" id="IPR012341">
    <property type="entry name" value="6hp_glycosidase-like_sf"/>
</dbReference>
<dbReference type="Gene3D" id="1.50.10.10">
    <property type="match status" value="1"/>
</dbReference>
<dbReference type="GO" id="GO:0016020">
    <property type="term" value="C:membrane"/>
    <property type="evidence" value="ECO:0007669"/>
    <property type="project" value="InterPro"/>
</dbReference>
<dbReference type="GO" id="GO:0004571">
    <property type="term" value="F:mannosyl-oligosaccharide 1,2-alpha-mannosidase activity"/>
    <property type="evidence" value="ECO:0007669"/>
    <property type="project" value="UniProtKB-EC"/>
</dbReference>
<comment type="catalytic activity">
    <reaction evidence="8">
        <text>N(4)-(alpha-D-Man-(1-&gt;2)-alpha-D-Man-(1-&gt;2)-alpha-D-Man-(1-&gt;3)-[alpha-D-Man-(1-&gt;3)-[alpha-D-Man-(1-&gt;2)-alpha-D-Man-(1-&gt;6)]-alpha-D-Man-(1-&gt;6)]-beta-D-Man-(1-&gt;4)-beta-D-GlcNAc-(1-&gt;4)-beta-D-GlcNAc)-L-asparaginyl-[protein] (N-glucan mannose isomer 8A1,2,3B1,3) + 3 H2O = N(4)-(alpha-D-Man-(1-&gt;3)-[alpha-D-Man-(1-&gt;3)-[alpha-D-Man-(1-&gt;6)]-alpha-D-Man-(1-&gt;6)]-beta-D-Man-(1-&gt;4)-beta-D-GlcNAc-(1-&gt;4)-beta-D-GlcNAc)-L-asparaginyl-[protein] (N-glucan mannose isomer 5A1,2) + 3 beta-D-mannose</text>
        <dbReference type="Rhea" id="RHEA:56028"/>
        <dbReference type="Rhea" id="RHEA-COMP:14358"/>
        <dbReference type="Rhea" id="RHEA-COMP:14367"/>
        <dbReference type="ChEBI" id="CHEBI:15377"/>
        <dbReference type="ChEBI" id="CHEBI:28563"/>
        <dbReference type="ChEBI" id="CHEBI:59087"/>
        <dbReference type="ChEBI" id="CHEBI:60628"/>
        <dbReference type="EC" id="3.2.1.113"/>
    </reaction>
</comment>
<dbReference type="GO" id="GO:0005783">
    <property type="term" value="C:endoplasmic reticulum"/>
    <property type="evidence" value="ECO:0007669"/>
    <property type="project" value="TreeGrafter"/>
</dbReference>
<evidence type="ECO:0000256" key="13">
    <source>
        <dbReference type="SAM" id="MobiDB-lite"/>
    </source>
</evidence>
<reference evidence="15 16" key="1">
    <citation type="journal article" date="2018" name="Mol. Biol. Evol.">
        <title>Broad Genomic Sampling Reveals a Smut Pathogenic Ancestry of the Fungal Clade Ustilaginomycotina.</title>
        <authorList>
            <person name="Kijpornyongpan T."/>
            <person name="Mondo S.J."/>
            <person name="Barry K."/>
            <person name="Sandor L."/>
            <person name="Lee J."/>
            <person name="Lipzen A."/>
            <person name="Pangilinan J."/>
            <person name="LaButti K."/>
            <person name="Hainaut M."/>
            <person name="Henrissat B."/>
            <person name="Grigoriev I.V."/>
            <person name="Spatafora J.W."/>
            <person name="Aime M.C."/>
        </authorList>
    </citation>
    <scope>NUCLEOTIDE SEQUENCE [LARGE SCALE GENOMIC DNA]</scope>
    <source>
        <strain evidence="15 16">MCA 4186</strain>
    </source>
</reference>
<gene>
    <name evidence="15" type="ORF">FA09DRAFT_330715</name>
</gene>
<evidence type="ECO:0000256" key="3">
    <source>
        <dbReference type="ARBA" id="ARBA00007658"/>
    </source>
</evidence>
<keyword evidence="14" id="KW-1133">Transmembrane helix</keyword>
<keyword evidence="16" id="KW-1185">Reference proteome</keyword>
<evidence type="ECO:0000313" key="15">
    <source>
        <dbReference type="EMBL" id="PWN97071.1"/>
    </source>
</evidence>
<keyword evidence="5 12" id="KW-0378">Hydrolase</keyword>
<dbReference type="InterPro" id="IPR050749">
    <property type="entry name" value="Glycosyl_Hydrolase_47"/>
</dbReference>
<proteinExistence type="inferred from homology"/>
<dbReference type="RefSeq" id="XP_025597350.1">
    <property type="nucleotide sequence ID" value="XM_025742715.1"/>
</dbReference>
<feature type="compositionally biased region" description="Low complexity" evidence="13">
    <location>
        <begin position="9"/>
        <end position="33"/>
    </location>
</feature>
<dbReference type="EMBL" id="KZ819296">
    <property type="protein sequence ID" value="PWN97071.1"/>
    <property type="molecule type" value="Genomic_DNA"/>
</dbReference>
<evidence type="ECO:0000256" key="7">
    <source>
        <dbReference type="ARBA" id="ARBA00023157"/>
    </source>
</evidence>
<keyword evidence="4" id="KW-0479">Metal-binding</keyword>
<dbReference type="AlphaFoldDB" id="A0A316Z677"/>
<sequence>MPARKRAAATKAAESSTSASPRRAAASDAPAAAARRRLNTPRPLRLLCALLSLACATYLAAPWLLARLDASSPPRAASSSTLRTSPPGFDADTPYAPQPALPFRQAPLAYPNRTSRLRSVDALRRNAIKLAFTDSWAAYAADAWPADEYHPLSHGGTNLSDEGPVGYTIIDALDTMLLMGLQDEYRKARDWVRDHLTWERGGRFNVFETTIRSLGGLLSASALCSEHAVASQLCDAGDAALFLSRAEDLALRLTPAFAATKTGVPLREVNFKTGEVYADQDNQGKASLAEATTVQLEFKYLAHLTGTKAYWRLAERPMEVVRKATQSGPSDGLLPIFLSPDTGKFWMSDIRLGSRGDSYYEYLIKQHLQTNRTEGVYRNMYDRAMSGVKKHLVKQSTFSKPPLLYTAEISPRLLQGHDRPVFTLIPKQDHLVCFLGGSFMLGALSSSPASAWRSSSRDDLDDLQPYAQEDWSVGHELIRTCYDTYRGTKSKLAPEIAMFRLEDEAEARFEDWYIKQAPRAAPHIPRPSPLIDARNILRPETVESLFIAFQLSGDPIYRQWGWDIFQAFVRHARLPSGAFASIKNVQADLFDEGIEHEDRMESFWLSETLKYLYLLC</sequence>
<feature type="non-terminal residue" evidence="15">
    <location>
        <position position="616"/>
    </location>
</feature>
<feature type="active site" evidence="10">
    <location>
        <position position="540"/>
    </location>
</feature>
<dbReference type="InterPro" id="IPR001382">
    <property type="entry name" value="Glyco_hydro_47"/>
</dbReference>
<dbReference type="GO" id="GO:0005975">
    <property type="term" value="P:carbohydrate metabolic process"/>
    <property type="evidence" value="ECO:0007669"/>
    <property type="project" value="InterPro"/>
</dbReference>
<evidence type="ECO:0000256" key="10">
    <source>
        <dbReference type="PIRSR" id="PIRSR601382-1"/>
    </source>
</evidence>
<feature type="active site" description="Proton donor" evidence="10">
    <location>
        <position position="495"/>
    </location>
</feature>
<protein>
    <recommendedName>
        <fullName evidence="12">alpha-1,2-Mannosidase</fullName>
        <ecNumber evidence="12">3.2.1.-</ecNumber>
    </recommendedName>
</protein>
<dbReference type="PRINTS" id="PR00747">
    <property type="entry name" value="GLYHDRLASE47"/>
</dbReference>
<dbReference type="GO" id="GO:0036503">
    <property type="term" value="P:ERAD pathway"/>
    <property type="evidence" value="ECO:0007669"/>
    <property type="project" value="UniProtKB-ARBA"/>
</dbReference>
<evidence type="ECO:0000256" key="14">
    <source>
        <dbReference type="SAM" id="Phobius"/>
    </source>
</evidence>
<evidence type="ECO:0000256" key="2">
    <source>
        <dbReference type="ARBA" id="ARBA00004922"/>
    </source>
</evidence>
<comment type="catalytic activity">
    <reaction evidence="9">
        <text>N(4)-(alpha-D-Man-(1-&gt;2)-alpha-D-Man-(1-&gt;2)-alpha-D-Man-(1-&gt;3)-[alpha-D-Man-(1-&gt;2)-alpha-D-Man-(1-&gt;3)-[alpha-D-Man-(1-&gt;2)-alpha-D-Man-(1-&gt;6)]-alpha-D-Man-(1-&gt;6)]-beta-D-Man-(1-&gt;4)-beta-D-GlcNAc-(1-&gt;4)-beta-D-GlcNAc)-L-asparaginyl-[protein] (N-glucan mannose isomer 9A1,2,3B1,2,3) + 4 H2O = N(4)-(alpha-D-Man-(1-&gt;3)-[alpha-D-Man-(1-&gt;3)-[alpha-D-Man-(1-&gt;6)]-alpha-D-Man-(1-&gt;6)]-beta-D-Man-(1-&gt;4)-beta-D-GlcNAc-(1-&gt;4)-beta-D-GlcNAc)-L-asparaginyl-[protein] (N-glucan mannose isomer 5A1,2) + 4 beta-D-mannose</text>
        <dbReference type="Rhea" id="RHEA:56008"/>
        <dbReference type="Rhea" id="RHEA-COMP:14356"/>
        <dbReference type="Rhea" id="RHEA-COMP:14367"/>
        <dbReference type="ChEBI" id="CHEBI:15377"/>
        <dbReference type="ChEBI" id="CHEBI:28563"/>
        <dbReference type="ChEBI" id="CHEBI:59087"/>
        <dbReference type="ChEBI" id="CHEBI:139493"/>
        <dbReference type="EC" id="3.2.1.113"/>
    </reaction>
</comment>
<feature type="transmembrane region" description="Helical" evidence="14">
    <location>
        <begin position="44"/>
        <end position="65"/>
    </location>
</feature>
<dbReference type="STRING" id="58919.A0A316Z677"/>
<feature type="active site" description="Proton donor" evidence="10">
    <location>
        <position position="208"/>
    </location>
</feature>
<keyword evidence="14" id="KW-0472">Membrane</keyword>
<evidence type="ECO:0000256" key="9">
    <source>
        <dbReference type="ARBA" id="ARBA00048605"/>
    </source>
</evidence>
<keyword evidence="14" id="KW-0812">Transmembrane</keyword>
<dbReference type="InterPro" id="IPR036026">
    <property type="entry name" value="Seven-hairpin_glycosidases"/>
</dbReference>
<feature type="region of interest" description="Disordered" evidence="13">
    <location>
        <begin position="75"/>
        <end position="96"/>
    </location>
</feature>
<feature type="active site" evidence="10">
    <location>
        <position position="357"/>
    </location>
</feature>
<evidence type="ECO:0000256" key="4">
    <source>
        <dbReference type="ARBA" id="ARBA00022723"/>
    </source>
</evidence>
<comment type="similarity">
    <text evidence="3 12">Belongs to the glycosyl hydrolase 47 family.</text>
</comment>
<keyword evidence="12 15" id="KW-0326">Glycosidase</keyword>
<dbReference type="SUPFAM" id="SSF48225">
    <property type="entry name" value="Seven-hairpin glycosidases"/>
    <property type="match status" value="1"/>
</dbReference>
<evidence type="ECO:0000256" key="6">
    <source>
        <dbReference type="ARBA" id="ARBA00022837"/>
    </source>
</evidence>
<dbReference type="GeneID" id="37270259"/>
<feature type="region of interest" description="Disordered" evidence="13">
    <location>
        <begin position="1"/>
        <end position="35"/>
    </location>
</feature>
<keyword evidence="7 11" id="KW-1015">Disulfide bond</keyword>
<evidence type="ECO:0000256" key="12">
    <source>
        <dbReference type="RuleBase" id="RU361193"/>
    </source>
</evidence>
<evidence type="ECO:0000256" key="8">
    <source>
        <dbReference type="ARBA" id="ARBA00047669"/>
    </source>
</evidence>
<comment type="cofactor">
    <cofactor evidence="1">
        <name>Ca(2+)</name>
        <dbReference type="ChEBI" id="CHEBI:29108"/>
    </cofactor>
</comment>
<accession>A0A316Z677</accession>
<dbReference type="Proteomes" id="UP000245946">
    <property type="component" value="Unassembled WGS sequence"/>
</dbReference>
<dbReference type="EC" id="3.2.1.-" evidence="12"/>
<organism evidence="15 16">
    <name type="scientific">Tilletiopsis washingtonensis</name>
    <dbReference type="NCBI Taxonomy" id="58919"/>
    <lineage>
        <taxon>Eukaryota</taxon>
        <taxon>Fungi</taxon>
        <taxon>Dikarya</taxon>
        <taxon>Basidiomycota</taxon>
        <taxon>Ustilaginomycotina</taxon>
        <taxon>Exobasidiomycetes</taxon>
        <taxon>Entylomatales</taxon>
        <taxon>Entylomatales incertae sedis</taxon>
        <taxon>Tilletiopsis</taxon>
    </lineage>
</organism>
<dbReference type="PANTHER" id="PTHR11742:SF55">
    <property type="entry name" value="ENDOPLASMIC RETICULUM MANNOSYL-OLIGOSACCHARIDE 1,2-ALPHA-MANNOSIDASE"/>
    <property type="match status" value="1"/>
</dbReference>
<dbReference type="Pfam" id="PF01532">
    <property type="entry name" value="Glyco_hydro_47"/>
    <property type="match status" value="1"/>
</dbReference>
<evidence type="ECO:0000256" key="11">
    <source>
        <dbReference type="PIRSR" id="PIRSR601382-3"/>
    </source>
</evidence>
<dbReference type="GO" id="GO:0005509">
    <property type="term" value="F:calcium ion binding"/>
    <property type="evidence" value="ECO:0007669"/>
    <property type="project" value="InterPro"/>
</dbReference>
<comment type="pathway">
    <text evidence="2">Protein modification; protein glycosylation.</text>
</comment>
<keyword evidence="6" id="KW-0106">Calcium</keyword>
<evidence type="ECO:0000256" key="5">
    <source>
        <dbReference type="ARBA" id="ARBA00022801"/>
    </source>
</evidence>
<evidence type="ECO:0000313" key="16">
    <source>
        <dbReference type="Proteomes" id="UP000245946"/>
    </source>
</evidence>
<evidence type="ECO:0000256" key="1">
    <source>
        <dbReference type="ARBA" id="ARBA00001913"/>
    </source>
</evidence>
<dbReference type="PANTHER" id="PTHR11742">
    <property type="entry name" value="MANNOSYL-OLIGOSACCHARIDE ALPHA-1,2-MANNOSIDASE-RELATED"/>
    <property type="match status" value="1"/>
</dbReference>